<evidence type="ECO:0000259" key="7">
    <source>
        <dbReference type="Pfam" id="PF02776"/>
    </source>
</evidence>
<dbReference type="Pfam" id="PF02775">
    <property type="entry name" value="TPP_enzyme_C"/>
    <property type="match status" value="1"/>
</dbReference>
<dbReference type="STRING" id="1227549.SAMN05444007_11357"/>
<organism evidence="8 9">
    <name type="scientific">Cribrihabitans marinus</name>
    <dbReference type="NCBI Taxonomy" id="1227549"/>
    <lineage>
        <taxon>Bacteria</taxon>
        <taxon>Pseudomonadati</taxon>
        <taxon>Pseudomonadota</taxon>
        <taxon>Alphaproteobacteria</taxon>
        <taxon>Rhodobacterales</taxon>
        <taxon>Paracoccaceae</taxon>
        <taxon>Cribrihabitans</taxon>
    </lineage>
</organism>
<feature type="domain" description="Thiamine pyrophosphate enzyme N-terminal TPP-binding" evidence="7">
    <location>
        <begin position="12"/>
        <end position="123"/>
    </location>
</feature>
<dbReference type="InterPro" id="IPR029061">
    <property type="entry name" value="THDP-binding"/>
</dbReference>
<protein>
    <submittedName>
        <fullName evidence="8">Acetolactate synthase-1/2/3 large subunit</fullName>
    </submittedName>
</protein>
<dbReference type="InterPro" id="IPR045229">
    <property type="entry name" value="TPP_enz"/>
</dbReference>
<dbReference type="Gene3D" id="3.40.50.970">
    <property type="match status" value="2"/>
</dbReference>
<dbReference type="GO" id="GO:0050660">
    <property type="term" value="F:flavin adenine dinucleotide binding"/>
    <property type="evidence" value="ECO:0007669"/>
    <property type="project" value="TreeGrafter"/>
</dbReference>
<dbReference type="InterPro" id="IPR029035">
    <property type="entry name" value="DHS-like_NAD/FAD-binding_dom"/>
</dbReference>
<dbReference type="GO" id="GO:0000287">
    <property type="term" value="F:magnesium ion binding"/>
    <property type="evidence" value="ECO:0007669"/>
    <property type="project" value="InterPro"/>
</dbReference>
<evidence type="ECO:0000259" key="5">
    <source>
        <dbReference type="Pfam" id="PF00205"/>
    </source>
</evidence>
<dbReference type="GO" id="GO:0009097">
    <property type="term" value="P:isoleucine biosynthetic process"/>
    <property type="evidence" value="ECO:0007669"/>
    <property type="project" value="TreeGrafter"/>
</dbReference>
<dbReference type="InterPro" id="IPR011766">
    <property type="entry name" value="TPP_enzyme_TPP-bd"/>
</dbReference>
<dbReference type="CDD" id="cd07035">
    <property type="entry name" value="TPP_PYR_POX_like"/>
    <property type="match status" value="1"/>
</dbReference>
<dbReference type="SUPFAM" id="SSF52467">
    <property type="entry name" value="DHS-like NAD/FAD-binding domain"/>
    <property type="match status" value="1"/>
</dbReference>
<evidence type="ECO:0000256" key="1">
    <source>
        <dbReference type="ARBA" id="ARBA00001964"/>
    </source>
</evidence>
<dbReference type="GO" id="GO:0009099">
    <property type="term" value="P:L-valine biosynthetic process"/>
    <property type="evidence" value="ECO:0007669"/>
    <property type="project" value="TreeGrafter"/>
</dbReference>
<dbReference type="InterPro" id="IPR012000">
    <property type="entry name" value="Thiamin_PyroP_enz_cen_dom"/>
</dbReference>
<dbReference type="PANTHER" id="PTHR18968:SF166">
    <property type="entry name" value="2-HYDROXYACYL-COA LYASE 2"/>
    <property type="match status" value="1"/>
</dbReference>
<evidence type="ECO:0000313" key="9">
    <source>
        <dbReference type="Proteomes" id="UP000199379"/>
    </source>
</evidence>
<feature type="domain" description="Thiamine pyrophosphate enzyme central" evidence="5">
    <location>
        <begin position="205"/>
        <end position="340"/>
    </location>
</feature>
<dbReference type="OrthoDB" id="4494979at2"/>
<evidence type="ECO:0000256" key="4">
    <source>
        <dbReference type="RuleBase" id="RU362132"/>
    </source>
</evidence>
<dbReference type="GO" id="GO:0030976">
    <property type="term" value="F:thiamine pyrophosphate binding"/>
    <property type="evidence" value="ECO:0007669"/>
    <property type="project" value="InterPro"/>
</dbReference>
<feature type="domain" description="Thiamine pyrophosphate enzyme TPP-binding" evidence="6">
    <location>
        <begin position="421"/>
        <end position="556"/>
    </location>
</feature>
<evidence type="ECO:0000313" key="8">
    <source>
        <dbReference type="EMBL" id="SEK04586.1"/>
    </source>
</evidence>
<comment type="similarity">
    <text evidence="2 4">Belongs to the TPP enzyme family.</text>
</comment>
<dbReference type="GO" id="GO:0003984">
    <property type="term" value="F:acetolactate synthase activity"/>
    <property type="evidence" value="ECO:0007669"/>
    <property type="project" value="TreeGrafter"/>
</dbReference>
<reference evidence="8 9" key="1">
    <citation type="submission" date="2016-10" db="EMBL/GenBank/DDBJ databases">
        <authorList>
            <person name="de Groot N.N."/>
        </authorList>
    </citation>
    <scope>NUCLEOTIDE SEQUENCE [LARGE SCALE GENOMIC DNA]</scope>
    <source>
        <strain evidence="8 9">DSM 29340</strain>
    </source>
</reference>
<dbReference type="Gene3D" id="3.40.50.1220">
    <property type="entry name" value="TPP-binding domain"/>
    <property type="match status" value="1"/>
</dbReference>
<comment type="cofactor">
    <cofactor evidence="1">
        <name>thiamine diphosphate</name>
        <dbReference type="ChEBI" id="CHEBI:58937"/>
    </cofactor>
</comment>
<name>A0A1H7DS58_9RHOB</name>
<dbReference type="Proteomes" id="UP000199379">
    <property type="component" value="Unassembled WGS sequence"/>
</dbReference>
<dbReference type="AlphaFoldDB" id="A0A1H7DS58"/>
<dbReference type="EMBL" id="FNYD01000013">
    <property type="protein sequence ID" value="SEK04586.1"/>
    <property type="molecule type" value="Genomic_DNA"/>
</dbReference>
<evidence type="ECO:0000256" key="3">
    <source>
        <dbReference type="ARBA" id="ARBA00023052"/>
    </source>
</evidence>
<dbReference type="SUPFAM" id="SSF52518">
    <property type="entry name" value="Thiamin diphosphate-binding fold (THDP-binding)"/>
    <property type="match status" value="2"/>
</dbReference>
<evidence type="ECO:0000259" key="6">
    <source>
        <dbReference type="Pfam" id="PF02775"/>
    </source>
</evidence>
<keyword evidence="3 4" id="KW-0786">Thiamine pyrophosphate</keyword>
<gene>
    <name evidence="8" type="ORF">SAMN05444007_11357</name>
</gene>
<dbReference type="GO" id="GO:0005948">
    <property type="term" value="C:acetolactate synthase complex"/>
    <property type="evidence" value="ECO:0007669"/>
    <property type="project" value="TreeGrafter"/>
</dbReference>
<dbReference type="Pfam" id="PF02776">
    <property type="entry name" value="TPP_enzyme_N"/>
    <property type="match status" value="1"/>
</dbReference>
<dbReference type="Pfam" id="PF00205">
    <property type="entry name" value="TPP_enzyme_M"/>
    <property type="match status" value="1"/>
</dbReference>
<proteinExistence type="inferred from homology"/>
<dbReference type="InterPro" id="IPR012001">
    <property type="entry name" value="Thiamin_PyroP_enz_TPP-bd_dom"/>
</dbReference>
<evidence type="ECO:0000256" key="2">
    <source>
        <dbReference type="ARBA" id="ARBA00007812"/>
    </source>
</evidence>
<keyword evidence="9" id="KW-1185">Reference proteome</keyword>
<dbReference type="RefSeq" id="WP_092370727.1">
    <property type="nucleotide sequence ID" value="NZ_BMGV01000012.1"/>
</dbReference>
<accession>A0A1H7DS58</accession>
<sequence>MDLSKTLDGKITGGHMLARAMAAKGVKRVFALCGGFINPLFMGCEAYGIEVIGCRNELEAGFMATAHARITREPAVCIAEPSGFTNYISAVAEAYYAGDPVIFISASSNSHNFDNAGFKEMPQHEVVRSMTRYAIEVNEGQRIGWFFDKAWDIAINAPTGPVQLAVPTNFLFSGQFAAEPVDTARRFDAARSKVHKTLCAQEDIDLVARLLSEAEKPVVIAGPGVWYSRSENELQDYLLEHNIPAFFPLTHVKSLTLGHPMNMGLVDVHQNPASLAIGQQADLVLLLGGRLDFPLNFGEAPLFRKDQTVVAVNATPRELSDNMLVEHRVCSDTSELFKALSRHALKPKGDPAWPEAIRAARAEGFATYDDDLKSETAPVHPLRVCMEAIDSLTENDIIVIDGGDIASWFEVALGKSSLAGKKLRGVIAPGPWEQMGTGPAFATAIKIACPEARVLLVTGDGSLGLAPGLTPLETSLDVGADVTVMVANNGQWGMIQEQQKAMWGRVVATDLRDIDYADIFAGNGAYTETVINPGDIGAAIHRAVINNEGRSALIDVKTLSARSPITQGLVDMRVRTAIE</sequence>
<dbReference type="PANTHER" id="PTHR18968">
    <property type="entry name" value="THIAMINE PYROPHOSPHATE ENZYMES"/>
    <property type="match status" value="1"/>
</dbReference>